<keyword evidence="1" id="KW-0812">Transmembrane</keyword>
<accession>A0ABW2Q7U3</accession>
<keyword evidence="1" id="KW-1133">Transmembrane helix</keyword>
<dbReference type="RefSeq" id="WP_382393990.1">
    <property type="nucleotide sequence ID" value="NZ_JBHTCQ010000002.1"/>
</dbReference>
<evidence type="ECO:0000313" key="3">
    <source>
        <dbReference type="Proteomes" id="UP001596455"/>
    </source>
</evidence>
<dbReference type="EMBL" id="JBHTCQ010000002">
    <property type="protein sequence ID" value="MFC7405499.1"/>
    <property type="molecule type" value="Genomic_DNA"/>
</dbReference>
<dbReference type="Proteomes" id="UP001596455">
    <property type="component" value="Unassembled WGS sequence"/>
</dbReference>
<evidence type="ECO:0000256" key="1">
    <source>
        <dbReference type="SAM" id="Phobius"/>
    </source>
</evidence>
<keyword evidence="1" id="KW-0472">Membrane</keyword>
<protein>
    <submittedName>
        <fullName evidence="2">Uncharacterized protein</fullName>
    </submittedName>
</protein>
<proteinExistence type="predicted"/>
<name>A0ABW2Q7U3_9MICO</name>
<organism evidence="2 3">
    <name type="scientific">Georgenia alba</name>
    <dbReference type="NCBI Taxonomy" id="2233858"/>
    <lineage>
        <taxon>Bacteria</taxon>
        <taxon>Bacillati</taxon>
        <taxon>Actinomycetota</taxon>
        <taxon>Actinomycetes</taxon>
        <taxon>Micrococcales</taxon>
        <taxon>Bogoriellaceae</taxon>
        <taxon>Georgenia</taxon>
    </lineage>
</organism>
<feature type="transmembrane region" description="Helical" evidence="1">
    <location>
        <begin position="6"/>
        <end position="24"/>
    </location>
</feature>
<comment type="caution">
    <text evidence="2">The sequence shown here is derived from an EMBL/GenBank/DDBJ whole genome shotgun (WGS) entry which is preliminary data.</text>
</comment>
<keyword evidence="3" id="KW-1185">Reference proteome</keyword>
<reference evidence="3" key="1">
    <citation type="journal article" date="2019" name="Int. J. Syst. Evol. Microbiol.">
        <title>The Global Catalogue of Microorganisms (GCM) 10K type strain sequencing project: providing services to taxonomists for standard genome sequencing and annotation.</title>
        <authorList>
            <consortium name="The Broad Institute Genomics Platform"/>
            <consortium name="The Broad Institute Genome Sequencing Center for Infectious Disease"/>
            <person name="Wu L."/>
            <person name="Ma J."/>
        </authorList>
    </citation>
    <scope>NUCLEOTIDE SEQUENCE [LARGE SCALE GENOMIC DNA]</scope>
    <source>
        <strain evidence="3">JCM 1490</strain>
    </source>
</reference>
<sequence length="175" mass="18877">MDTPVLFALVAGVVIVLFLLLRPLRRRSRDLGSRLGEGLTKRMFAGKMPGILANLGATLDFAAPAEDVDPVVTKALAADPQAAVPIGHGRWNLRAVIGENDDAVLALTRTEAGSRLAIESSRDERGFPQGGPRWQELIGTVERAAREAGIAVTRGSITHVRTPYTTGTRWMPERT</sequence>
<gene>
    <name evidence="2" type="ORF">ACFQQL_10310</name>
</gene>
<evidence type="ECO:0000313" key="2">
    <source>
        <dbReference type="EMBL" id="MFC7405499.1"/>
    </source>
</evidence>